<name>A0A815NSA7_ADIRI</name>
<dbReference type="OrthoDB" id="10063400at2759"/>
<evidence type="ECO:0000313" key="2">
    <source>
        <dbReference type="EMBL" id="CAF1441569.1"/>
    </source>
</evidence>
<dbReference type="AlphaFoldDB" id="A0A815NSA7"/>
<feature type="compositionally biased region" description="Polar residues" evidence="1">
    <location>
        <begin position="262"/>
        <end position="271"/>
    </location>
</feature>
<evidence type="ECO:0000313" key="3">
    <source>
        <dbReference type="Proteomes" id="UP000663852"/>
    </source>
</evidence>
<dbReference type="EMBL" id="CAJNOJ010000419">
    <property type="protein sequence ID" value="CAF1441569.1"/>
    <property type="molecule type" value="Genomic_DNA"/>
</dbReference>
<evidence type="ECO:0000256" key="1">
    <source>
        <dbReference type="SAM" id="MobiDB-lite"/>
    </source>
</evidence>
<reference evidence="2" key="1">
    <citation type="submission" date="2021-02" db="EMBL/GenBank/DDBJ databases">
        <authorList>
            <person name="Nowell W R."/>
        </authorList>
    </citation>
    <scope>NUCLEOTIDE SEQUENCE</scope>
</reference>
<accession>A0A815NSA7</accession>
<sequence>MIGSVAARHRQKQILAMNYNDNDSFNSMKIKSPELLDNNRIDRNAQVRLWKEKRHVRRKLIRDLPTSPILEDYPGYTDSFLIFEEVRMTMTVDLRSVVRYQVPILLEKLLSSPAFITGSIRNLVKEKQIDVCFEQNRKIANLTSSVTTNSTATATTTSPPPPPQANFQFVSLDKYASSPLSSTNVIVGDSAVDRNESSNTNVNSQSSFSTEVEQSSSSSNVLANRKRTRKALTQIPKGKENCFSFDNDNDDEHDQDEVIHSVGSQLSSGGR</sequence>
<gene>
    <name evidence="2" type="ORF">EDS130_LOCUS38911</name>
</gene>
<protein>
    <submittedName>
        <fullName evidence="2">Uncharacterized protein</fullName>
    </submittedName>
</protein>
<feature type="compositionally biased region" description="Low complexity" evidence="1">
    <location>
        <begin position="204"/>
        <end position="219"/>
    </location>
</feature>
<feature type="region of interest" description="Disordered" evidence="1">
    <location>
        <begin position="194"/>
        <end position="271"/>
    </location>
</feature>
<proteinExistence type="predicted"/>
<organism evidence="2 3">
    <name type="scientific">Adineta ricciae</name>
    <name type="common">Rotifer</name>
    <dbReference type="NCBI Taxonomy" id="249248"/>
    <lineage>
        <taxon>Eukaryota</taxon>
        <taxon>Metazoa</taxon>
        <taxon>Spiralia</taxon>
        <taxon>Gnathifera</taxon>
        <taxon>Rotifera</taxon>
        <taxon>Eurotatoria</taxon>
        <taxon>Bdelloidea</taxon>
        <taxon>Adinetida</taxon>
        <taxon>Adinetidae</taxon>
        <taxon>Adineta</taxon>
    </lineage>
</organism>
<dbReference type="Proteomes" id="UP000663852">
    <property type="component" value="Unassembled WGS sequence"/>
</dbReference>
<comment type="caution">
    <text evidence="2">The sequence shown here is derived from an EMBL/GenBank/DDBJ whole genome shotgun (WGS) entry which is preliminary data.</text>
</comment>